<proteinExistence type="predicted"/>
<evidence type="ECO:0000256" key="1">
    <source>
        <dbReference type="SAM" id="Phobius"/>
    </source>
</evidence>
<feature type="transmembrane region" description="Helical" evidence="1">
    <location>
        <begin position="12"/>
        <end position="36"/>
    </location>
</feature>
<accession>A0A5C3MBI6</accession>
<name>A0A5C3MBI6_9AGAR</name>
<keyword evidence="1" id="KW-0812">Transmembrane</keyword>
<feature type="transmembrane region" description="Helical" evidence="1">
    <location>
        <begin position="48"/>
        <end position="72"/>
    </location>
</feature>
<protein>
    <submittedName>
        <fullName evidence="2">Uncharacterized protein</fullName>
    </submittedName>
</protein>
<dbReference type="STRING" id="68775.A0A5C3MBI6"/>
<dbReference type="Proteomes" id="UP000308652">
    <property type="component" value="Unassembled WGS sequence"/>
</dbReference>
<organism evidence="2 3">
    <name type="scientific">Crucibulum laeve</name>
    <dbReference type="NCBI Taxonomy" id="68775"/>
    <lineage>
        <taxon>Eukaryota</taxon>
        <taxon>Fungi</taxon>
        <taxon>Dikarya</taxon>
        <taxon>Basidiomycota</taxon>
        <taxon>Agaricomycotina</taxon>
        <taxon>Agaricomycetes</taxon>
        <taxon>Agaricomycetidae</taxon>
        <taxon>Agaricales</taxon>
        <taxon>Agaricineae</taxon>
        <taxon>Nidulariaceae</taxon>
        <taxon>Crucibulum</taxon>
    </lineage>
</organism>
<dbReference type="AlphaFoldDB" id="A0A5C3MBI6"/>
<feature type="transmembrane region" description="Helical" evidence="1">
    <location>
        <begin position="78"/>
        <end position="98"/>
    </location>
</feature>
<dbReference type="EMBL" id="ML213592">
    <property type="protein sequence ID" value="TFK42682.1"/>
    <property type="molecule type" value="Genomic_DNA"/>
</dbReference>
<keyword evidence="1" id="KW-1133">Transmembrane helix</keyword>
<reference evidence="2 3" key="1">
    <citation type="journal article" date="2019" name="Nat. Ecol. Evol.">
        <title>Megaphylogeny resolves global patterns of mushroom evolution.</title>
        <authorList>
            <person name="Varga T."/>
            <person name="Krizsan K."/>
            <person name="Foldi C."/>
            <person name="Dima B."/>
            <person name="Sanchez-Garcia M."/>
            <person name="Sanchez-Ramirez S."/>
            <person name="Szollosi G.J."/>
            <person name="Szarkandi J.G."/>
            <person name="Papp V."/>
            <person name="Albert L."/>
            <person name="Andreopoulos W."/>
            <person name="Angelini C."/>
            <person name="Antonin V."/>
            <person name="Barry K.W."/>
            <person name="Bougher N.L."/>
            <person name="Buchanan P."/>
            <person name="Buyck B."/>
            <person name="Bense V."/>
            <person name="Catcheside P."/>
            <person name="Chovatia M."/>
            <person name="Cooper J."/>
            <person name="Damon W."/>
            <person name="Desjardin D."/>
            <person name="Finy P."/>
            <person name="Geml J."/>
            <person name="Haridas S."/>
            <person name="Hughes K."/>
            <person name="Justo A."/>
            <person name="Karasinski D."/>
            <person name="Kautmanova I."/>
            <person name="Kiss B."/>
            <person name="Kocsube S."/>
            <person name="Kotiranta H."/>
            <person name="LaButti K.M."/>
            <person name="Lechner B.E."/>
            <person name="Liimatainen K."/>
            <person name="Lipzen A."/>
            <person name="Lukacs Z."/>
            <person name="Mihaltcheva S."/>
            <person name="Morgado L.N."/>
            <person name="Niskanen T."/>
            <person name="Noordeloos M.E."/>
            <person name="Ohm R.A."/>
            <person name="Ortiz-Santana B."/>
            <person name="Ovrebo C."/>
            <person name="Racz N."/>
            <person name="Riley R."/>
            <person name="Savchenko A."/>
            <person name="Shiryaev A."/>
            <person name="Soop K."/>
            <person name="Spirin V."/>
            <person name="Szebenyi C."/>
            <person name="Tomsovsky M."/>
            <person name="Tulloss R.E."/>
            <person name="Uehling J."/>
            <person name="Grigoriev I.V."/>
            <person name="Vagvolgyi C."/>
            <person name="Papp T."/>
            <person name="Martin F.M."/>
            <person name="Miettinen O."/>
            <person name="Hibbett D.S."/>
            <person name="Nagy L.G."/>
        </authorList>
    </citation>
    <scope>NUCLEOTIDE SEQUENCE [LARGE SCALE GENOMIC DNA]</scope>
    <source>
        <strain evidence="2 3">CBS 166.37</strain>
    </source>
</reference>
<dbReference type="OrthoDB" id="2666783at2759"/>
<gene>
    <name evidence="2" type="ORF">BDQ12DRAFT_676621</name>
</gene>
<evidence type="ECO:0000313" key="2">
    <source>
        <dbReference type="EMBL" id="TFK42682.1"/>
    </source>
</evidence>
<feature type="transmembrane region" description="Helical" evidence="1">
    <location>
        <begin position="119"/>
        <end position="144"/>
    </location>
</feature>
<evidence type="ECO:0000313" key="3">
    <source>
        <dbReference type="Proteomes" id="UP000308652"/>
    </source>
</evidence>
<keyword evidence="3" id="KW-1185">Reference proteome</keyword>
<keyword evidence="1" id="KW-0472">Membrane</keyword>
<sequence length="529" mass="57832">MSSRAWPIFRKFRVVVFVLSTFLAMAWTVIYAVLLMREWNVYTGAQRAIIITLLAIDGISTILLYLMTIVQFRPWLDGARIAFLVLFQVGGTVTFALFRTTFPCDRLGSQQDCQLVTSIAIFGGWSLSALLLIYALSLAVMVHIPLPTPAVHPESIITENSTVRAEKGGHSSNSSVASDSWLLKRDEKRHSLNSVYSQRSFIETYVPPPSRNMTPALRSPSITSGQRVRIGESYGVYRPDTPQSLYSPTTSSISRASTPAQSVFRQHMEHSMMPTHRTLASAPAPGVQLPNPFAEPLSRHGTPASMLSMQSARSEPYYGQAYRPPQNIFFGHDRSLSSPLTSPRHYLPSSVPPPYMGSNYNSRSQSVDRSLVSFPPMTPGLLTVPGTPMSLRPSVRAGNFENGRAPSPGAQSLSASVHSLGRNDSMISVPRSPSSASISSPLGLPSTPRSAVLAAHPRLPLKSPGMTEASQIRRYGSVPNLGPPNNRMEVTNTTPAPIGTPNWLGAKVNHPVDFRQWKQDVVLAVETRS</sequence>